<evidence type="ECO:0000313" key="2">
    <source>
        <dbReference type="EMBL" id="BAS71837.1"/>
    </source>
</evidence>
<dbReference type="Proteomes" id="UP000059680">
    <property type="component" value="Chromosome 1"/>
</dbReference>
<dbReference type="Gramene" id="Os01t0319400-01">
    <property type="protein sequence ID" value="Os01t0319400-01"/>
    <property type="gene ID" value="Os01g0319400"/>
</dbReference>
<keyword evidence="1" id="KW-1133">Transmembrane helix</keyword>
<proteinExistence type="predicted"/>
<keyword evidence="1" id="KW-0472">Membrane</keyword>
<accession>A0A0P0V1T4</accession>
<dbReference type="AlphaFoldDB" id="A0A0P0V1T4"/>
<dbReference type="OMA" id="RTICCAK"/>
<dbReference type="eggNOG" id="ENOG502RY48">
    <property type="taxonomic scope" value="Eukaryota"/>
</dbReference>
<evidence type="ECO:0000313" key="3">
    <source>
        <dbReference type="Proteomes" id="UP000059680"/>
    </source>
</evidence>
<reference evidence="2 3" key="2">
    <citation type="journal article" date="2013" name="Plant Cell Physiol.">
        <title>Rice Annotation Project Database (RAP-DB): an integrative and interactive database for rice genomics.</title>
        <authorList>
            <person name="Sakai H."/>
            <person name="Lee S.S."/>
            <person name="Tanaka T."/>
            <person name="Numa H."/>
            <person name="Kim J."/>
            <person name="Kawahara Y."/>
            <person name="Wakimoto H."/>
            <person name="Yang C.C."/>
            <person name="Iwamoto M."/>
            <person name="Abe T."/>
            <person name="Yamada Y."/>
            <person name="Muto A."/>
            <person name="Inokuchi H."/>
            <person name="Ikemura T."/>
            <person name="Matsumoto T."/>
            <person name="Sasaki T."/>
            <person name="Itoh T."/>
        </authorList>
    </citation>
    <scope>NUCLEOTIDE SEQUENCE [LARGE SCALE GENOMIC DNA]</scope>
    <source>
        <strain evidence="3">cv. Nipponbare</strain>
    </source>
</reference>
<reference evidence="2 3" key="3">
    <citation type="journal article" date="2013" name="Rice">
        <title>Improvement of the Oryza sativa Nipponbare reference genome using next generation sequence and optical map data.</title>
        <authorList>
            <person name="Kawahara Y."/>
            <person name="de la Bastide M."/>
            <person name="Hamilton J.P."/>
            <person name="Kanamori H."/>
            <person name="McCombie W.R."/>
            <person name="Ouyang S."/>
            <person name="Schwartz D.C."/>
            <person name="Tanaka T."/>
            <person name="Wu J."/>
            <person name="Zhou S."/>
            <person name="Childs K.L."/>
            <person name="Davidson R.M."/>
            <person name="Lin H."/>
            <person name="Quesada-Ocampo L."/>
            <person name="Vaillancourt B."/>
            <person name="Sakai H."/>
            <person name="Lee S.S."/>
            <person name="Kim J."/>
            <person name="Numa H."/>
            <person name="Itoh T."/>
            <person name="Buell C.R."/>
            <person name="Matsumoto T."/>
        </authorList>
    </citation>
    <scope>NUCLEOTIDE SEQUENCE [LARGE SCALE GENOMIC DNA]</scope>
    <source>
        <strain evidence="3">cv. Nipponbare</strain>
    </source>
</reference>
<organism evidence="2 3">
    <name type="scientific">Oryza sativa subsp. japonica</name>
    <name type="common">Rice</name>
    <dbReference type="NCBI Taxonomy" id="39947"/>
    <lineage>
        <taxon>Eukaryota</taxon>
        <taxon>Viridiplantae</taxon>
        <taxon>Streptophyta</taxon>
        <taxon>Embryophyta</taxon>
        <taxon>Tracheophyta</taxon>
        <taxon>Spermatophyta</taxon>
        <taxon>Magnoliopsida</taxon>
        <taxon>Liliopsida</taxon>
        <taxon>Poales</taxon>
        <taxon>Poaceae</taxon>
        <taxon>BOP clade</taxon>
        <taxon>Oryzoideae</taxon>
        <taxon>Oryzeae</taxon>
        <taxon>Oryzinae</taxon>
        <taxon>Oryza</taxon>
        <taxon>Oryza sativa</taxon>
    </lineage>
</organism>
<dbReference type="PANTHER" id="PTHR31170">
    <property type="entry name" value="BNAC04G53230D PROTEIN"/>
    <property type="match status" value="1"/>
</dbReference>
<sequence>SDQRRSTTTTTTTTARQEDTVRVNIETMLEHLTTPAARLGDGYSIYRVPANVDRKHYEPRLVSVGPYHRSKHHLSAMEDRKRLYLLRFLDDGGESGHRRGLLLQDCIDRVRELEPRARACYFESPATGDDGEDDDGDMFVEMLLLDGCFVVQFFIQWFSGVADPIFNVGWNLPLLHTDLLMLENQIPYFILLALYDAYTHDGDGDLDRPARRPKPSLTSIITAYFSQKEGRQPAATETAQLQEEDDIDHLLHLYHSTFVKPPDHLPARRHRHGGGGSRPPRTIRCAKELAMHGVRFVPKVGTSNILDVAFHDGVFEIPRVAVDDSTCTRFMNLAAFEQCRGGDAETPAAGKHLTSYVVLMDYLINTAEDVVILERADVMENNLANEEAAAAFFNQLRVCSYIDYDDHYLAPVYRDVDAFCRRKWPKYKAKFRRDYLNSPWAIVGFCFATTFAVVTFFNTIVNILKTFFHVLH</sequence>
<gene>
    <name evidence="2" type="ordered locus">Os01g0319400</name>
    <name evidence="2" type="ORF">OSNPB_010319400</name>
</gene>
<reference evidence="3" key="1">
    <citation type="journal article" date="2005" name="Nature">
        <title>The map-based sequence of the rice genome.</title>
        <authorList>
            <consortium name="International rice genome sequencing project (IRGSP)"/>
            <person name="Matsumoto T."/>
            <person name="Wu J."/>
            <person name="Kanamori H."/>
            <person name="Katayose Y."/>
            <person name="Fujisawa M."/>
            <person name="Namiki N."/>
            <person name="Mizuno H."/>
            <person name="Yamamoto K."/>
            <person name="Antonio B.A."/>
            <person name="Baba T."/>
            <person name="Sakata K."/>
            <person name="Nagamura Y."/>
            <person name="Aoki H."/>
            <person name="Arikawa K."/>
            <person name="Arita K."/>
            <person name="Bito T."/>
            <person name="Chiden Y."/>
            <person name="Fujitsuka N."/>
            <person name="Fukunaka R."/>
            <person name="Hamada M."/>
            <person name="Harada C."/>
            <person name="Hayashi A."/>
            <person name="Hijishita S."/>
            <person name="Honda M."/>
            <person name="Hosokawa S."/>
            <person name="Ichikawa Y."/>
            <person name="Idonuma A."/>
            <person name="Iijima M."/>
            <person name="Ikeda M."/>
            <person name="Ikeno M."/>
            <person name="Ito K."/>
            <person name="Ito S."/>
            <person name="Ito T."/>
            <person name="Ito Y."/>
            <person name="Ito Y."/>
            <person name="Iwabuchi A."/>
            <person name="Kamiya K."/>
            <person name="Karasawa W."/>
            <person name="Kurita K."/>
            <person name="Katagiri S."/>
            <person name="Kikuta A."/>
            <person name="Kobayashi H."/>
            <person name="Kobayashi N."/>
            <person name="Machita K."/>
            <person name="Maehara T."/>
            <person name="Masukawa M."/>
            <person name="Mizubayashi T."/>
            <person name="Mukai Y."/>
            <person name="Nagasaki H."/>
            <person name="Nagata Y."/>
            <person name="Naito S."/>
            <person name="Nakashima M."/>
            <person name="Nakama Y."/>
            <person name="Nakamichi Y."/>
            <person name="Nakamura M."/>
            <person name="Meguro A."/>
            <person name="Negishi M."/>
            <person name="Ohta I."/>
            <person name="Ohta T."/>
            <person name="Okamoto M."/>
            <person name="Ono N."/>
            <person name="Saji S."/>
            <person name="Sakaguchi M."/>
            <person name="Sakai K."/>
            <person name="Shibata M."/>
            <person name="Shimokawa T."/>
            <person name="Song J."/>
            <person name="Takazaki Y."/>
            <person name="Terasawa K."/>
            <person name="Tsugane M."/>
            <person name="Tsuji K."/>
            <person name="Ueda S."/>
            <person name="Waki K."/>
            <person name="Yamagata H."/>
            <person name="Yamamoto M."/>
            <person name="Yamamoto S."/>
            <person name="Yamane H."/>
            <person name="Yoshiki S."/>
            <person name="Yoshihara R."/>
            <person name="Yukawa K."/>
            <person name="Zhong H."/>
            <person name="Yano M."/>
            <person name="Yuan Q."/>
            <person name="Ouyang S."/>
            <person name="Liu J."/>
            <person name="Jones K.M."/>
            <person name="Gansberger K."/>
            <person name="Moffat K."/>
            <person name="Hill J."/>
            <person name="Bera J."/>
            <person name="Fadrosh D."/>
            <person name="Jin S."/>
            <person name="Johri S."/>
            <person name="Kim M."/>
            <person name="Overton L."/>
            <person name="Reardon M."/>
            <person name="Tsitrin T."/>
            <person name="Vuong H."/>
            <person name="Weaver B."/>
            <person name="Ciecko A."/>
            <person name="Tallon L."/>
            <person name="Jackson J."/>
            <person name="Pai G."/>
            <person name="Aken S.V."/>
            <person name="Utterback T."/>
            <person name="Reidmuller S."/>
            <person name="Feldblyum T."/>
            <person name="Hsiao J."/>
            <person name="Zismann V."/>
            <person name="Iobst S."/>
            <person name="de Vazeille A.R."/>
            <person name="Buell C.R."/>
            <person name="Ying K."/>
            <person name="Li Y."/>
            <person name="Lu T."/>
            <person name="Huang Y."/>
            <person name="Zhao Q."/>
            <person name="Feng Q."/>
            <person name="Zhang L."/>
            <person name="Zhu J."/>
            <person name="Weng Q."/>
            <person name="Mu J."/>
            <person name="Lu Y."/>
            <person name="Fan D."/>
            <person name="Liu Y."/>
            <person name="Guan J."/>
            <person name="Zhang Y."/>
            <person name="Yu S."/>
            <person name="Liu X."/>
            <person name="Zhang Y."/>
            <person name="Hong G."/>
            <person name="Han B."/>
            <person name="Choisne N."/>
            <person name="Demange N."/>
            <person name="Orjeda G."/>
            <person name="Samain S."/>
            <person name="Cattolico L."/>
            <person name="Pelletier E."/>
            <person name="Couloux A."/>
            <person name="Segurens B."/>
            <person name="Wincker P."/>
            <person name="D'Hont A."/>
            <person name="Scarpelli C."/>
            <person name="Weissenbach J."/>
            <person name="Salanoubat M."/>
            <person name="Quetier F."/>
            <person name="Yu Y."/>
            <person name="Kim H.R."/>
            <person name="Rambo T."/>
            <person name="Currie J."/>
            <person name="Collura K."/>
            <person name="Luo M."/>
            <person name="Yang T."/>
            <person name="Ammiraju J.S.S."/>
            <person name="Engler F."/>
            <person name="Soderlund C."/>
            <person name="Wing R.A."/>
            <person name="Palmer L.E."/>
            <person name="de la Bastide M."/>
            <person name="Spiegel L."/>
            <person name="Nascimento L."/>
            <person name="Zutavern T."/>
            <person name="O'Shaughnessy A."/>
            <person name="Dike S."/>
            <person name="Dedhia N."/>
            <person name="Preston R."/>
            <person name="Balija V."/>
            <person name="McCombie W.R."/>
            <person name="Chow T."/>
            <person name="Chen H."/>
            <person name="Chung M."/>
            <person name="Chen C."/>
            <person name="Shaw J."/>
            <person name="Wu H."/>
            <person name="Hsiao K."/>
            <person name="Chao Y."/>
            <person name="Chu M."/>
            <person name="Cheng C."/>
            <person name="Hour A."/>
            <person name="Lee P."/>
            <person name="Lin S."/>
            <person name="Lin Y."/>
            <person name="Liou J."/>
            <person name="Liu S."/>
            <person name="Hsing Y."/>
            <person name="Raghuvanshi S."/>
            <person name="Mohanty A."/>
            <person name="Bharti A.K."/>
            <person name="Gaur A."/>
            <person name="Gupta V."/>
            <person name="Kumar D."/>
            <person name="Ravi V."/>
            <person name="Vij S."/>
            <person name="Kapur A."/>
            <person name="Khurana P."/>
            <person name="Khurana P."/>
            <person name="Khurana J.P."/>
            <person name="Tyagi A.K."/>
            <person name="Gaikwad K."/>
            <person name="Singh A."/>
            <person name="Dalal V."/>
            <person name="Srivastava S."/>
            <person name="Dixit A."/>
            <person name="Pal A.K."/>
            <person name="Ghazi I.A."/>
            <person name="Yadav M."/>
            <person name="Pandit A."/>
            <person name="Bhargava A."/>
            <person name="Sureshbabu K."/>
            <person name="Batra K."/>
            <person name="Sharma T.R."/>
            <person name="Mohapatra T."/>
            <person name="Singh N.K."/>
            <person name="Messing J."/>
            <person name="Nelson A.B."/>
            <person name="Fuks G."/>
            <person name="Kavchok S."/>
            <person name="Keizer G."/>
            <person name="Linton E."/>
            <person name="Llaca V."/>
            <person name="Song R."/>
            <person name="Tanyolac B."/>
            <person name="Young S."/>
            <person name="Ho-Il K."/>
            <person name="Hahn J.H."/>
            <person name="Sangsakoo G."/>
            <person name="Vanavichit A."/>
            <person name="de Mattos Luiz.A.T."/>
            <person name="Zimmer P.D."/>
            <person name="Malone G."/>
            <person name="Dellagostin O."/>
            <person name="de Oliveira A.C."/>
            <person name="Bevan M."/>
            <person name="Bancroft I."/>
            <person name="Minx P."/>
            <person name="Cordum H."/>
            <person name="Wilson R."/>
            <person name="Cheng Z."/>
            <person name="Jin W."/>
            <person name="Jiang J."/>
            <person name="Leong S.A."/>
            <person name="Iwama H."/>
            <person name="Gojobori T."/>
            <person name="Itoh T."/>
            <person name="Niimura Y."/>
            <person name="Fujii Y."/>
            <person name="Habara T."/>
            <person name="Sakai H."/>
            <person name="Sato Y."/>
            <person name="Wilson G."/>
            <person name="Kumar K."/>
            <person name="McCouch S."/>
            <person name="Juretic N."/>
            <person name="Hoen D."/>
            <person name="Wright S."/>
            <person name="Bruskiewich R."/>
            <person name="Bureau T."/>
            <person name="Miyao A."/>
            <person name="Hirochika H."/>
            <person name="Nishikawa T."/>
            <person name="Kadowaki K."/>
            <person name="Sugiura M."/>
            <person name="Burr B."/>
            <person name="Sasaki T."/>
        </authorList>
    </citation>
    <scope>NUCLEOTIDE SEQUENCE [LARGE SCALE GENOMIC DNA]</scope>
    <source>
        <strain evidence="3">cv. Nipponbare</strain>
    </source>
</reference>
<dbReference type="PaxDb" id="39947-A0A0P0V1T4"/>
<feature type="non-terminal residue" evidence="2">
    <location>
        <position position="1"/>
    </location>
</feature>
<dbReference type="FunCoup" id="A0A0P0V1T4">
    <property type="interactions" value="3"/>
</dbReference>
<name>A0A0P0V1T4_ORYSJ</name>
<evidence type="ECO:0000256" key="1">
    <source>
        <dbReference type="SAM" id="Phobius"/>
    </source>
</evidence>
<dbReference type="STRING" id="39947.A0A0P0V1T4"/>
<dbReference type="PANTHER" id="PTHR31170:SF25">
    <property type="entry name" value="BNAA09G04570D PROTEIN"/>
    <property type="match status" value="1"/>
</dbReference>
<protein>
    <submittedName>
        <fullName evidence="2">Os01g0319400 protein</fullName>
    </submittedName>
</protein>
<feature type="transmembrane region" description="Helical" evidence="1">
    <location>
        <begin position="440"/>
        <end position="464"/>
    </location>
</feature>
<keyword evidence="1" id="KW-0812">Transmembrane</keyword>
<dbReference type="InParanoid" id="A0A0P0V1T4"/>
<keyword evidence="3" id="KW-1185">Reference proteome</keyword>
<dbReference type="InterPro" id="IPR004158">
    <property type="entry name" value="DUF247_pln"/>
</dbReference>
<dbReference type="EMBL" id="AP014957">
    <property type="protein sequence ID" value="BAS71837.1"/>
    <property type="molecule type" value="Genomic_DNA"/>
</dbReference>
<dbReference type="Pfam" id="PF03140">
    <property type="entry name" value="DUF247"/>
    <property type="match status" value="1"/>
</dbReference>